<dbReference type="EMBL" id="MU273804">
    <property type="protein sequence ID" value="KAI0028011.1"/>
    <property type="molecule type" value="Genomic_DNA"/>
</dbReference>
<organism evidence="1 2">
    <name type="scientific">Vararia minispora EC-137</name>
    <dbReference type="NCBI Taxonomy" id="1314806"/>
    <lineage>
        <taxon>Eukaryota</taxon>
        <taxon>Fungi</taxon>
        <taxon>Dikarya</taxon>
        <taxon>Basidiomycota</taxon>
        <taxon>Agaricomycotina</taxon>
        <taxon>Agaricomycetes</taxon>
        <taxon>Russulales</taxon>
        <taxon>Lachnocladiaceae</taxon>
        <taxon>Vararia</taxon>
    </lineage>
</organism>
<name>A0ACB8Q9T5_9AGAM</name>
<protein>
    <submittedName>
        <fullName evidence="1">Uncharacterized protein</fullName>
    </submittedName>
</protein>
<evidence type="ECO:0000313" key="2">
    <source>
        <dbReference type="Proteomes" id="UP000814128"/>
    </source>
</evidence>
<accession>A0ACB8Q9T5</accession>
<reference evidence="1" key="1">
    <citation type="submission" date="2021-02" db="EMBL/GenBank/DDBJ databases">
        <authorList>
            <consortium name="DOE Joint Genome Institute"/>
            <person name="Ahrendt S."/>
            <person name="Looney B.P."/>
            <person name="Miyauchi S."/>
            <person name="Morin E."/>
            <person name="Drula E."/>
            <person name="Courty P.E."/>
            <person name="Chicoki N."/>
            <person name="Fauchery L."/>
            <person name="Kohler A."/>
            <person name="Kuo A."/>
            <person name="Labutti K."/>
            <person name="Pangilinan J."/>
            <person name="Lipzen A."/>
            <person name="Riley R."/>
            <person name="Andreopoulos W."/>
            <person name="He G."/>
            <person name="Johnson J."/>
            <person name="Barry K.W."/>
            <person name="Grigoriev I.V."/>
            <person name="Nagy L."/>
            <person name="Hibbett D."/>
            <person name="Henrissat B."/>
            <person name="Matheny P.B."/>
            <person name="Labbe J."/>
            <person name="Martin F."/>
        </authorList>
    </citation>
    <scope>NUCLEOTIDE SEQUENCE</scope>
    <source>
        <strain evidence="1">EC-137</strain>
    </source>
</reference>
<keyword evidence="2" id="KW-1185">Reference proteome</keyword>
<gene>
    <name evidence="1" type="ORF">K488DRAFT_90188</name>
</gene>
<comment type="caution">
    <text evidence="1">The sequence shown here is derived from an EMBL/GenBank/DDBJ whole genome shotgun (WGS) entry which is preliminary data.</text>
</comment>
<dbReference type="Proteomes" id="UP000814128">
    <property type="component" value="Unassembled WGS sequence"/>
</dbReference>
<evidence type="ECO:0000313" key="1">
    <source>
        <dbReference type="EMBL" id="KAI0028011.1"/>
    </source>
</evidence>
<sequence length="613" mass="69438">MAASRSSHYSSLVHPGCDVAALRDAQKALDDEIATVRDILSSLRRQRNELSPISRLPPELLLSIFREAHLCRVKRLPELPGGTTIAMTHVCSQWRQIICAVPYFWDDVRLDLGSAWMKRYLHRSSPLPITVSIWGMVETRLFSILVTKHMDRITNLVGRAFEHEGSRCLFFMSLTSPAPLLQSLHLSYKLDQSDYSDQNSYQDSYLDQDSDRDPDVESVHALPLLPKGFLGDDAPSLSSFSLHMIAPHWPLPHLTALTTLTISWYEKDHTVDPVFPTQHHLYSLLSASPLLKFVKLLGCLPEPQKKFDAFCLPNISEFEIRDTSPKCLSLLETIVLPSGSYITVTCDDSKSLFVQNYTALSSWMASYIRRIVEDEDSNVTPIQTLSVSLTYDRLQIHGWSTVVFNEDEPEFAIPISLDGRYLDLTFEFPRRCLFFVEYFSILLETLHTLALHDTLTMSLSVPGHHISQQRMYDILRPYSILKCLRIRVFGQAVFYDDYGTSLCCLPTASIDASLTTSAISQQCALLPDLRILEFYQVGYHWSLHSPSAADRQQFVFYDALFRGAGRSSSLGLIRFIGCGVTESDIQQMRESKAVPEDITILSRELSVTDFPSD</sequence>
<reference evidence="1" key="2">
    <citation type="journal article" date="2022" name="New Phytol.">
        <title>Evolutionary transition to the ectomycorrhizal habit in the genomes of a hyperdiverse lineage of mushroom-forming fungi.</title>
        <authorList>
            <person name="Looney B."/>
            <person name="Miyauchi S."/>
            <person name="Morin E."/>
            <person name="Drula E."/>
            <person name="Courty P.E."/>
            <person name="Kohler A."/>
            <person name="Kuo A."/>
            <person name="LaButti K."/>
            <person name="Pangilinan J."/>
            <person name="Lipzen A."/>
            <person name="Riley R."/>
            <person name="Andreopoulos W."/>
            <person name="He G."/>
            <person name="Johnson J."/>
            <person name="Nolan M."/>
            <person name="Tritt A."/>
            <person name="Barry K.W."/>
            <person name="Grigoriev I.V."/>
            <person name="Nagy L.G."/>
            <person name="Hibbett D."/>
            <person name="Henrissat B."/>
            <person name="Matheny P.B."/>
            <person name="Labbe J."/>
            <person name="Martin F.M."/>
        </authorList>
    </citation>
    <scope>NUCLEOTIDE SEQUENCE</scope>
    <source>
        <strain evidence="1">EC-137</strain>
    </source>
</reference>
<proteinExistence type="predicted"/>